<proteinExistence type="predicted"/>
<feature type="transmembrane region" description="Helical" evidence="6">
    <location>
        <begin position="418"/>
        <end position="437"/>
    </location>
</feature>
<feature type="transmembrane region" description="Helical" evidence="6">
    <location>
        <begin position="330"/>
        <end position="352"/>
    </location>
</feature>
<gene>
    <name evidence="7" type="ORF">F4556_001108</name>
</gene>
<feature type="transmembrane region" description="Helical" evidence="6">
    <location>
        <begin position="255"/>
        <end position="279"/>
    </location>
</feature>
<evidence type="ECO:0000256" key="3">
    <source>
        <dbReference type="ARBA" id="ARBA00022692"/>
    </source>
</evidence>
<keyword evidence="2" id="KW-1003">Cell membrane</keyword>
<protein>
    <submittedName>
        <fullName evidence="7">O-antigen/teichoic acid export membrane protein</fullName>
    </submittedName>
</protein>
<feature type="transmembrane region" description="Helical" evidence="6">
    <location>
        <begin position="391"/>
        <end position="412"/>
    </location>
</feature>
<evidence type="ECO:0000313" key="8">
    <source>
        <dbReference type="Proteomes" id="UP000573327"/>
    </source>
</evidence>
<evidence type="ECO:0000256" key="2">
    <source>
        <dbReference type="ARBA" id="ARBA00022475"/>
    </source>
</evidence>
<feature type="transmembrane region" description="Helical" evidence="6">
    <location>
        <begin position="181"/>
        <end position="206"/>
    </location>
</feature>
<dbReference type="GO" id="GO:0005886">
    <property type="term" value="C:plasma membrane"/>
    <property type="evidence" value="ECO:0007669"/>
    <property type="project" value="UniProtKB-SubCell"/>
</dbReference>
<dbReference type="PANTHER" id="PTHR30250:SF11">
    <property type="entry name" value="O-ANTIGEN TRANSPORTER-RELATED"/>
    <property type="match status" value="1"/>
</dbReference>
<feature type="transmembrane region" description="Helical" evidence="6">
    <location>
        <begin position="117"/>
        <end position="140"/>
    </location>
</feature>
<evidence type="ECO:0000256" key="5">
    <source>
        <dbReference type="ARBA" id="ARBA00023136"/>
    </source>
</evidence>
<dbReference type="InterPro" id="IPR050833">
    <property type="entry name" value="Poly_Biosynth_Transport"/>
</dbReference>
<comment type="subcellular location">
    <subcellularLocation>
        <location evidence="1">Cell membrane</location>
        <topology evidence="1">Multi-pass membrane protein</topology>
    </subcellularLocation>
</comment>
<organism evidence="7 8">
    <name type="scientific">Kitasatospora gansuensis</name>
    <dbReference type="NCBI Taxonomy" id="258050"/>
    <lineage>
        <taxon>Bacteria</taxon>
        <taxon>Bacillati</taxon>
        <taxon>Actinomycetota</taxon>
        <taxon>Actinomycetes</taxon>
        <taxon>Kitasatosporales</taxon>
        <taxon>Streptomycetaceae</taxon>
        <taxon>Kitasatospora</taxon>
    </lineage>
</organism>
<feature type="transmembrane region" description="Helical" evidence="6">
    <location>
        <begin position="48"/>
        <end position="67"/>
    </location>
</feature>
<dbReference type="PANTHER" id="PTHR30250">
    <property type="entry name" value="PST FAMILY PREDICTED COLANIC ACID TRANSPORTER"/>
    <property type="match status" value="1"/>
</dbReference>
<name>A0A7W7S819_9ACTN</name>
<keyword evidence="8" id="KW-1185">Reference proteome</keyword>
<evidence type="ECO:0000256" key="4">
    <source>
        <dbReference type="ARBA" id="ARBA00022989"/>
    </source>
</evidence>
<feature type="transmembrane region" description="Helical" evidence="6">
    <location>
        <begin position="364"/>
        <end position="384"/>
    </location>
</feature>
<evidence type="ECO:0000313" key="7">
    <source>
        <dbReference type="EMBL" id="MBB4945573.1"/>
    </source>
</evidence>
<dbReference type="EMBL" id="JACHJR010000001">
    <property type="protein sequence ID" value="MBB4945573.1"/>
    <property type="molecule type" value="Genomic_DNA"/>
</dbReference>
<feature type="transmembrane region" description="Helical" evidence="6">
    <location>
        <begin position="152"/>
        <end position="169"/>
    </location>
</feature>
<feature type="transmembrane region" description="Helical" evidence="6">
    <location>
        <begin position="285"/>
        <end position="310"/>
    </location>
</feature>
<dbReference type="RefSeq" id="WP_184912074.1">
    <property type="nucleotide sequence ID" value="NZ_JACHJR010000001.1"/>
</dbReference>
<reference evidence="7 8" key="1">
    <citation type="submission" date="2020-08" db="EMBL/GenBank/DDBJ databases">
        <title>Sequencing the genomes of 1000 actinobacteria strains.</title>
        <authorList>
            <person name="Klenk H.-P."/>
        </authorList>
    </citation>
    <scope>NUCLEOTIDE SEQUENCE [LARGE SCALE GENOMIC DNA]</scope>
    <source>
        <strain evidence="7 8">DSM 44786</strain>
    </source>
</reference>
<keyword evidence="5 6" id="KW-0472">Membrane</keyword>
<accession>A0A7W7S819</accession>
<dbReference type="Proteomes" id="UP000573327">
    <property type="component" value="Unassembled WGS sequence"/>
</dbReference>
<sequence length="467" mass="49200">MAGVVTKTDTIGCGCPLPLPCQCSYPTLLRARLRAALAAEPLLHNGHVLTASSLLTAGLGAFFWLLATAWYSPETVGRSYAALSAAALLSGIGQFNLGDVLMRFVPTAGRHTRRMLLGCYAVSSVASVLAAVAFLLLVPVLAPGLDFLRDPAVAVAFVAASAGYTLFVLQDGALTGLRRPGWVLGENTLFAVAKAVLLVGFAVLALDSGILLAWSAALLLSLVVTNGYLFARAVPAHARADRDGVPPARLVRYAAADYVGALLRTAAYSLMPLLVLGQLGADQNAYFSLAWVIAYTCYLATLNMGSSLIVEAAHTPERLAEHGRRVLRHAALLVGTGVLLLVVTAPWVLAAFGPEYAEHGTTLLRLLALSALPNLVLGVAIDVCRARRAMGWVMGLQAALLVVVLALTVWWIPLFGLTGVGLAWLIGESVLALPLLLTLPRWLPRRAVPGGVVPRQPVAPVTKGRRV</sequence>
<keyword evidence="4 6" id="KW-1133">Transmembrane helix</keyword>
<feature type="transmembrane region" description="Helical" evidence="6">
    <location>
        <begin position="79"/>
        <end position="97"/>
    </location>
</feature>
<evidence type="ECO:0000256" key="1">
    <source>
        <dbReference type="ARBA" id="ARBA00004651"/>
    </source>
</evidence>
<comment type="caution">
    <text evidence="7">The sequence shown here is derived from an EMBL/GenBank/DDBJ whole genome shotgun (WGS) entry which is preliminary data.</text>
</comment>
<evidence type="ECO:0000256" key="6">
    <source>
        <dbReference type="SAM" id="Phobius"/>
    </source>
</evidence>
<keyword evidence="3 6" id="KW-0812">Transmembrane</keyword>
<feature type="transmembrane region" description="Helical" evidence="6">
    <location>
        <begin position="212"/>
        <end position="234"/>
    </location>
</feature>
<dbReference type="AlphaFoldDB" id="A0A7W7S819"/>